<dbReference type="InterPro" id="IPR026847">
    <property type="entry name" value="VPS13"/>
</dbReference>
<dbReference type="PANTHER" id="PTHR16166">
    <property type="entry name" value="VACUOLAR PROTEIN SORTING-ASSOCIATED PROTEIN VPS13"/>
    <property type="match status" value="1"/>
</dbReference>
<evidence type="ECO:0000313" key="6">
    <source>
        <dbReference type="Proteomes" id="UP000813462"/>
    </source>
</evidence>
<dbReference type="Pfam" id="PF25036">
    <property type="entry name" value="VPS13_VAB"/>
    <property type="match status" value="1"/>
</dbReference>
<evidence type="ECO:0000259" key="4">
    <source>
        <dbReference type="PROSITE" id="PS50003"/>
    </source>
</evidence>
<gene>
    <name evidence="5" type="ORF">FEM48_Zijuj11G0076900</name>
</gene>
<comment type="caution">
    <text evidence="5">The sequence shown here is derived from an EMBL/GenBank/DDBJ whole genome shotgun (WGS) entry which is preliminary data.</text>
</comment>
<dbReference type="InterPro" id="IPR009291">
    <property type="entry name" value="Vps62"/>
</dbReference>
<dbReference type="Gene3D" id="2.30.29.30">
    <property type="entry name" value="Pleckstrin-homology domain (PH domain)/Phosphotyrosine-binding domain (PTB)"/>
    <property type="match status" value="1"/>
</dbReference>
<protein>
    <recommendedName>
        <fullName evidence="4">PH domain-containing protein</fullName>
    </recommendedName>
</protein>
<keyword evidence="3" id="KW-0445">Lipid transport</keyword>
<dbReference type="PANTHER" id="PTHR16166:SF137">
    <property type="entry name" value="PLECKSTRIN HOMOLOGY (PH) DOMAIN-CONTAINING PROTEIN"/>
    <property type="match status" value="1"/>
</dbReference>
<evidence type="ECO:0000256" key="3">
    <source>
        <dbReference type="ARBA" id="ARBA00023055"/>
    </source>
</evidence>
<dbReference type="InterPro" id="IPR011993">
    <property type="entry name" value="PH-like_dom_sf"/>
</dbReference>
<dbReference type="SMART" id="SM00233">
    <property type="entry name" value="PH"/>
    <property type="match status" value="1"/>
</dbReference>
<accession>A0A978UHP4</accession>
<dbReference type="PROSITE" id="PS50003">
    <property type="entry name" value="PH_DOMAIN"/>
    <property type="match status" value="1"/>
</dbReference>
<dbReference type="GO" id="GO:0045053">
    <property type="term" value="P:protein retention in Golgi apparatus"/>
    <property type="evidence" value="ECO:0007669"/>
    <property type="project" value="TreeGrafter"/>
</dbReference>
<comment type="similarity">
    <text evidence="1">Belongs to the VPS13 family.</text>
</comment>
<organism evidence="5 6">
    <name type="scientific">Ziziphus jujuba var. spinosa</name>
    <dbReference type="NCBI Taxonomy" id="714518"/>
    <lineage>
        <taxon>Eukaryota</taxon>
        <taxon>Viridiplantae</taxon>
        <taxon>Streptophyta</taxon>
        <taxon>Embryophyta</taxon>
        <taxon>Tracheophyta</taxon>
        <taxon>Spermatophyta</taxon>
        <taxon>Magnoliopsida</taxon>
        <taxon>eudicotyledons</taxon>
        <taxon>Gunneridae</taxon>
        <taxon>Pentapetalae</taxon>
        <taxon>rosids</taxon>
        <taxon>fabids</taxon>
        <taxon>Rosales</taxon>
        <taxon>Rhamnaceae</taxon>
        <taxon>Paliureae</taxon>
        <taxon>Ziziphus</taxon>
    </lineage>
</organism>
<sequence length="4485" mass="502873">MQGEREIYTQKLSVQTTLSVFSDLIDVATKLRISFLCLSEIVRTNFLSESVCENREENLVVVYGFALVFDVVWDLWRRRRKNEKVIWNKKGEAKMLEDQVAYLLQRYLGNYVRGLNKEALKISVWREVYEWSEIEELLCKVSNGAEVYDLDIAEDQYITLQKCDVELTNMQLKPEALNALKLPVKVKAGFLGSVKLKVPWSRLGKDPVLVILDRIFLLAEPATQVEGSSEDAVQEAKKSRVREMEMKLLERKQQLESEVTHTPCMDEYVFPNKSWLGSLISTVIGNLKLSISNVHIRYEDSESNPGHPFAAGITLEKLLAVTVDDNGKETFVTEGALDRIQKAVELDRLALYLDSDIVPYHVNKPWEDLLPSEWVQVFRFGTKDGKPADGFIKKHTYVLEPVSGNAKYSKLQLNEFSESGQPLQKAAVNLDDVTLCLSKDGYRDILKLADNFAAFNQRLKYAHYRPHVSVKSDPRLWWKYAYRAVSDQMKKASGKLSWEQVLRYASIRKKYISLYASLLKSDPSRAVVDDNNDIEELDRGLDIELILQWRMLAHKFVEQSLESDQYLRKQKSKRSWWSFGWNSQSAKDESEPFNFSEEDWEQLNKIIGYREGDDRQSVIVSDKVDVLHTSLNIHMKHNASKLLDESMESLAELSCEGLDCSIKLYPETKVFDVKLGSYKLSSPNGLLAESATTYDSLVGIFCYKPFDTKVDWSMVAKASPCYMTYMKDTVDQIINFFQSNTAFSQTIALETAAAVQMTIDEVKRTAQQQVNKALKEQSRFLLDFDIAAPKITVPTDFSPDNKHSTKLMLDLGNLVINTKDELESRSSQELDMYLQFNLILSDVSAFLVDGDYSWSQVPWNKSSGPANLNAVSFLPVIENCGVIVKLQQGVGSREAVWQQRYLFLVGPFLYVLESPGSKSYKQCISLRGKQIFRVVPELVGGADHVLAVCDSVRSNNKVVVEDVNALILQCDSDESRKTWQSRLQGAIYRASGSAPITSLSETSSDAEDSEIEQNDNDEIVNILKMERVFVTGVLDELKICFSYSCQHNNSFMEVLLTEEKRLFEFRAIGGQVEVSVRANDMFIGTVLKSLEIEDLVSGCSGSQPCFVARSFIHNADTYSTFDDARSLSFENDDIPMVEGDDKFYEAPENLVDSADFSSQSPQSLSGHLSHQDSLRYENLTLKPPSFTRITGLLPGDTLPTSKEDIKQTDTLDSFVKAQIVIYDQNSPLYTNIDKQITVTLATLSFFCRRRMIVAIMEFVNAINIEDESCESFSDSSSAALMRNNSSRGNAVDDQLSTTTQEAVIKGLLGKGKSRIVFNVTLNMALAQILLMNDDETKLACLSQDNLLTDIKVFPSSFSIKAALGNLRISDESLPSSHMYFWACDMRNPGGSSFVEVLSLSLSLSLSDMGQEPASADDEDYEGYEYSLFGQLSEVRIVYLNRFVQEVVSYFVGLVPNNSKGVIRLKDQVTNSEKLFTTSEIEGSPAVKLDVSLRKPIILMPRRTDTIDYLKLDVVHITIQNTFQWCYGSKSEINAVHLDVLTVQVEDIHLNVGFGTELGESIIQDVKGISIVIRRSLRDLFHQIPDIEVAIKIGELKAYLSNKEYQIITECAVSNVSETPHVIPPLNHDTIKSSSDVVEIIHQDQGGPESQNANGEIWIVMKVSVVISLIELCLHTAVASDTSLATVQVSDAWLLYKSNSLGEGFLSATLKGFTVCDDREGIAPEFRLAIGKPENIGSIPLHSLAHNDESQDKVDLITRDDDAKLVPTMLIVDAKFSQLSTFISLCIQRPQLLVALDFLLAVVEFFVPTIGNVLSNKEDMSSFPVMDAMVLNESIYKQPSAEVSLSPQRPLIVDDERYHHYVYDGDGGVLYLRDRQGFNLTAASTEAFIYVGNGKKLQFKNVIIKNGVHLDSCISLGANSSYSASKEDQVFLEGGDEGPDLNSARESVSDLASPSVAVERPTEYIIELQAIGPELTFYNTSKDVGESLILSNQLLHAELDAFCRLVLKGETVEMNANVLGLTMESNGIRILEPFDTSINYSKASGKTNIHLSVSDIFMNFSFSILRLFLAVEEDILAFLRTTSRKMTIVCSQFDKIGTIKDPCSDQVYAFWRPHAPPGFAVLGDYLTPLDKPPTKGVLVVNTNFARVKRPISFKLIWPVLHSGNIPDHDLNNTGTLSNDAFCEGDGCSIWFPEAPKGYVALGCVVSSGRAQPPLASAFCISASLVCSCSLRDCITINTTISCMPSVAFWRVDNSVGTFLPADPTTYHLMGRAYDFRHMVFGFRGVSSNTFSTSNIQASQSGNSHNLQSDRSTAVNSGWRFEAVANFRLIWWNQGSNSRKKLSIWRPVIPQGMIYFGDIAVKGYEPPNSSIVLHDTGDEGLFKAPLDFQLVGQIKKQKGMENISFWLPQAPPGFVSLGCIACKGSPKQNDFSTLRCMRSDMVTGDQFLEESVWDSSDSRLMTGPFSIWTVGNELGTFIVRSGFKKPPRRFALKLADSNVPSGSDDTVVDAEIGTFSAALFDDYGGLMVPLFNISLSGIGFRLHGRTDYVNSTVSFSLAARSYNDKYESWEPLVEPMDGFLRYQYDINAPGAASQLRLTSTRDLNLNVSVSNANMIIQAYASWNNLSHVRGYTEKSNFNVRQEAFSATYGGRSIMDIHHKGNYYIIPQNKLGQDIFIRATELRGLTNIIRMPSGDMKPIKVPVSKNMLDSHLKGKLCTKVKMMVTVIIADAEFLRVGGLTSPQYTVAIRLTHDQSFGSESLHYQQSARTCGSSSDSFSSEVELVTWNEVFFFKVDSPVCVPVGFFSAALTQIAGNIDENTYPYESLNKWTWLELSPAESMNMSQGNNWKRSCGRMRCAILLSPRSDVRNNDQSAISERKSGFIQISPSREGPWTTVRLNYAASAACWRLGNDVVASEVSVKDGNRYVNIRSLVSVCNKTDFILDLCLVPQVSGEDIKPLIDASTPEGLPIDCNRLHTDEYFETEKYSPTIGWVGFKDQNNSESGGSHQVNSGVELPSGWEWIDEWHLDMESVNTADGWVYAPDVENLKWPESYDPLRFVNYARQRRWIRTRKCISGDLKKEIHIGTLRPGDIEALPLFGSTQLGSYTLHIRPSSLGNPIEYSWSSVVDRLGQSEDLSKEIVTSEIAVSALAETEELLYCNEITGTSSSGSQKLWFCVSVQATEIAKDIHSDPIQDWKIVVKSPLSITNYLPLAAEFSVLEMQTNGNFVVCSRGVFSPGKTLNVYNADIRNPLFFSLFPQRGWLPVNEAVVLTHPHQVPSKTISLRSSISGRIVQVILEQNFEKERPLEAKIIRVYAPYWFDVARCPPLTYRLLDMMGKGHTRKISIPFQSKKNNKLILEEITEEEIHEGHTIASALNFKLLGLSVSISQSGKEQFGPVKDLSPLGDMDGSLDLYAYNAEGKCMRLFITTKPCPYQTVPTKVISVRPFMTFTNRLGQDIFIKLCDEDEPKVLHASDSRVSFVSHEGSEPDKLQVRLEGTNWSFPVQIVKEDTFYLALRRHNGSRISLKTEIRGFEEGSRFIIVFRVGSTNGPIRIENRTICKPISFCQSGFGENAWIRVEPLSTTNFSWEDPYGQKFIDVIVDSGCESGVWKLDLERTGLCSAENEELGLKFHVVEMGDIKVVWFTDDRTSRSNQDEEIRCMLVAGNWGHSHVQSKTQNNASPLELIIELGVIGISIVDHRPKEVSYLYFERVFVSYSTGYDGGTTSRFKLILGHLQLDNQLPLTLMPVLLAPEAISDINHPVFKMTITMRNENTDGIQVYPYVYIRVTEKCWRLNIHEPIIWALVDFYNTLQLDRIPKSSNVTEVDPEIRVGLVDVSEIRLKVSLETAPAERPHGVLGVWSPILSAIGNAFKFQVESLYLSIDVVNQSILNKEGCLSGKYLGLDGSRLRRDGAVSEERVHLRRVMHRDRFMRQSSIATAIVNRIWRDLIHNPLHLIFSVDVLGMTSSTLASLSKGFAELSTDGQFLQLRSKQVWSRRITGVGDGIIQGTEALAQGVAFGVSGVVKKPVESARQNGLLGLAHGLGQAFLGFIVQPVSGALDFFSLTVDGIGASCSKCLEALSSQTTFQRVRNPRAFHADGILREYCEREALGQMVLHLAEASRHFGCTEIFKEPSKYAWSDYYEQHFVMPSKRIALVTNKRVMLLQCPDPDKMDKKPCKIMWDVPWEELMAVELTKAGHNRPSHLILHLKNFRRSESFVRVIKGSPEEEIEGRVPQAVRICSIINKMWKAYQSDMKCLILKVPSSQRHVYFAWSEGDGREPRTIKKAIVQSREISSYSSASNERRFVKHTINFSKIWSSEQESKGRCTLCRKQVLEDGEMCSIWRPICPEGYVSVGDIARVGSHPPNVAAVYHNVWRNCMDDYTTPISIWHPRAPEGYVSPGCIAVASFEQPAPDDVYCVAESLAEETEFEEQKVWSAPDSYPWTCHIYQIKSDALHFVALRQSKEESDWKPMRVLDDPQPLLESLKHQ</sequence>
<dbReference type="Pfam" id="PF25037">
    <property type="entry name" value="VPS13_C"/>
    <property type="match status" value="1"/>
</dbReference>
<evidence type="ECO:0000256" key="2">
    <source>
        <dbReference type="ARBA" id="ARBA00022448"/>
    </source>
</evidence>
<dbReference type="Pfam" id="PF12624">
    <property type="entry name" value="VPS13_N"/>
    <property type="match status" value="1"/>
</dbReference>
<dbReference type="Proteomes" id="UP000813462">
    <property type="component" value="Unassembled WGS sequence"/>
</dbReference>
<evidence type="ECO:0000313" key="5">
    <source>
        <dbReference type="EMBL" id="KAH7514325.1"/>
    </source>
</evidence>
<dbReference type="InterPro" id="IPR056748">
    <property type="entry name" value="VPS13-like_C"/>
</dbReference>
<dbReference type="SUPFAM" id="SSF50729">
    <property type="entry name" value="PH domain-like"/>
    <property type="match status" value="1"/>
</dbReference>
<dbReference type="EMBL" id="JAEACU010000011">
    <property type="protein sequence ID" value="KAH7514325.1"/>
    <property type="molecule type" value="Genomic_DNA"/>
</dbReference>
<dbReference type="InterPro" id="IPR026854">
    <property type="entry name" value="VPS13_N"/>
</dbReference>
<proteinExistence type="inferred from homology"/>
<feature type="domain" description="PH" evidence="4">
    <location>
        <begin position="876"/>
        <end position="988"/>
    </location>
</feature>
<dbReference type="GO" id="GO:0006869">
    <property type="term" value="P:lipid transport"/>
    <property type="evidence" value="ECO:0007669"/>
    <property type="project" value="UniProtKB-KW"/>
</dbReference>
<reference evidence="5" key="1">
    <citation type="journal article" date="2021" name="Front. Plant Sci.">
        <title>Chromosome-Scale Genome Assembly for Chinese Sour Jujube and Insights Into Its Genome Evolution and Domestication Signature.</title>
        <authorList>
            <person name="Shen L.-Y."/>
            <person name="Luo H."/>
            <person name="Wang X.-L."/>
            <person name="Wang X.-M."/>
            <person name="Qiu X.-J."/>
            <person name="Liu H."/>
            <person name="Zhou S.-S."/>
            <person name="Jia K.-H."/>
            <person name="Nie S."/>
            <person name="Bao Y.-T."/>
            <person name="Zhang R.-G."/>
            <person name="Yun Q.-Z."/>
            <person name="Chai Y.-H."/>
            <person name="Lu J.-Y."/>
            <person name="Li Y."/>
            <person name="Zhao S.-W."/>
            <person name="Mao J.-F."/>
            <person name="Jia S.-G."/>
            <person name="Mao Y.-M."/>
        </authorList>
    </citation>
    <scope>NUCLEOTIDE SEQUENCE</scope>
    <source>
        <strain evidence="5">AT0</strain>
        <tissue evidence="5">Leaf</tissue>
    </source>
</reference>
<dbReference type="InterPro" id="IPR009543">
    <property type="entry name" value="VPS13_VAB"/>
</dbReference>
<dbReference type="Pfam" id="PF00169">
    <property type="entry name" value="PH"/>
    <property type="match status" value="1"/>
</dbReference>
<dbReference type="GO" id="GO:0006623">
    <property type="term" value="P:protein targeting to vacuole"/>
    <property type="evidence" value="ECO:0007669"/>
    <property type="project" value="TreeGrafter"/>
</dbReference>
<name>A0A978UHP4_ZIZJJ</name>
<evidence type="ECO:0000256" key="1">
    <source>
        <dbReference type="ARBA" id="ARBA00006545"/>
    </source>
</evidence>
<dbReference type="InterPro" id="IPR001849">
    <property type="entry name" value="PH_domain"/>
</dbReference>
<dbReference type="CDD" id="cd00821">
    <property type="entry name" value="PH"/>
    <property type="match status" value="1"/>
</dbReference>
<dbReference type="Pfam" id="PF06101">
    <property type="entry name" value="Vps62"/>
    <property type="match status" value="3"/>
</dbReference>
<keyword evidence="2" id="KW-0813">Transport</keyword>